<dbReference type="EMBL" id="CAJVAX010000019">
    <property type="protein sequence ID" value="CAG7650974.1"/>
    <property type="molecule type" value="Genomic_DNA"/>
</dbReference>
<keyword evidence="3" id="KW-1185">Reference proteome</keyword>
<gene>
    <name evidence="2" type="ORF">SBRY_50492</name>
</gene>
<feature type="region of interest" description="Disordered" evidence="1">
    <location>
        <begin position="1"/>
        <end position="39"/>
    </location>
</feature>
<sequence>MAGSWRSTSPDSTELMEPSAQCGSLRDQGPLTRFTESRGGNKLDCGGFCRAYSRYARRLYGFE</sequence>
<protein>
    <submittedName>
        <fullName evidence="2">Uncharacterized protein</fullName>
    </submittedName>
</protein>
<organism evidence="2 3">
    <name type="scientific">Actinacidiphila bryophytorum</name>
    <dbReference type="NCBI Taxonomy" id="1436133"/>
    <lineage>
        <taxon>Bacteria</taxon>
        <taxon>Bacillati</taxon>
        <taxon>Actinomycetota</taxon>
        <taxon>Actinomycetes</taxon>
        <taxon>Kitasatosporales</taxon>
        <taxon>Streptomycetaceae</taxon>
        <taxon>Actinacidiphila</taxon>
    </lineage>
</organism>
<feature type="compositionally biased region" description="Polar residues" evidence="1">
    <location>
        <begin position="1"/>
        <end position="12"/>
    </location>
</feature>
<comment type="caution">
    <text evidence="2">The sequence shown here is derived from an EMBL/GenBank/DDBJ whole genome shotgun (WGS) entry which is preliminary data.</text>
</comment>
<evidence type="ECO:0000313" key="3">
    <source>
        <dbReference type="Proteomes" id="UP001153328"/>
    </source>
</evidence>
<reference evidence="2" key="1">
    <citation type="submission" date="2021-06" db="EMBL/GenBank/DDBJ databases">
        <authorList>
            <person name="Arsene-Ploetze F."/>
        </authorList>
    </citation>
    <scope>NUCLEOTIDE SEQUENCE</scope>
    <source>
        <strain evidence="2">SBRY1</strain>
    </source>
</reference>
<name>A0A9W4H4K6_9ACTN</name>
<dbReference type="AlphaFoldDB" id="A0A9W4H4K6"/>
<evidence type="ECO:0000313" key="2">
    <source>
        <dbReference type="EMBL" id="CAG7650974.1"/>
    </source>
</evidence>
<accession>A0A9W4H4K6</accession>
<proteinExistence type="predicted"/>
<evidence type="ECO:0000256" key="1">
    <source>
        <dbReference type="SAM" id="MobiDB-lite"/>
    </source>
</evidence>
<dbReference type="Proteomes" id="UP001153328">
    <property type="component" value="Unassembled WGS sequence"/>
</dbReference>